<dbReference type="OrthoDB" id="3767798at2759"/>
<evidence type="ECO:0000313" key="2">
    <source>
        <dbReference type="EMBL" id="KAF2444814.1"/>
    </source>
</evidence>
<evidence type="ECO:0000256" key="1">
    <source>
        <dbReference type="SAM" id="MobiDB-lite"/>
    </source>
</evidence>
<evidence type="ECO:0000313" key="3">
    <source>
        <dbReference type="Proteomes" id="UP000799764"/>
    </source>
</evidence>
<protein>
    <recommendedName>
        <fullName evidence="4">PWWP domain-containing protein</fullName>
    </recommendedName>
</protein>
<reference evidence="2" key="1">
    <citation type="journal article" date="2020" name="Stud. Mycol.">
        <title>101 Dothideomycetes genomes: a test case for predicting lifestyles and emergence of pathogens.</title>
        <authorList>
            <person name="Haridas S."/>
            <person name="Albert R."/>
            <person name="Binder M."/>
            <person name="Bloem J."/>
            <person name="Labutti K."/>
            <person name="Salamov A."/>
            <person name="Andreopoulos B."/>
            <person name="Baker S."/>
            <person name="Barry K."/>
            <person name="Bills G."/>
            <person name="Bluhm B."/>
            <person name="Cannon C."/>
            <person name="Castanera R."/>
            <person name="Culley D."/>
            <person name="Daum C."/>
            <person name="Ezra D."/>
            <person name="Gonzalez J."/>
            <person name="Henrissat B."/>
            <person name="Kuo A."/>
            <person name="Liang C."/>
            <person name="Lipzen A."/>
            <person name="Lutzoni F."/>
            <person name="Magnuson J."/>
            <person name="Mondo S."/>
            <person name="Nolan M."/>
            <person name="Ohm R."/>
            <person name="Pangilinan J."/>
            <person name="Park H.-J."/>
            <person name="Ramirez L."/>
            <person name="Alfaro M."/>
            <person name="Sun H."/>
            <person name="Tritt A."/>
            <person name="Yoshinaga Y."/>
            <person name="Zwiers L.-H."/>
            <person name="Turgeon B."/>
            <person name="Goodwin S."/>
            <person name="Spatafora J."/>
            <person name="Crous P."/>
            <person name="Grigoriev I."/>
        </authorList>
    </citation>
    <scope>NUCLEOTIDE SEQUENCE</scope>
    <source>
        <strain evidence="2">CBS 690.94</strain>
    </source>
</reference>
<organism evidence="2 3">
    <name type="scientific">Karstenula rhodostoma CBS 690.94</name>
    <dbReference type="NCBI Taxonomy" id="1392251"/>
    <lineage>
        <taxon>Eukaryota</taxon>
        <taxon>Fungi</taxon>
        <taxon>Dikarya</taxon>
        <taxon>Ascomycota</taxon>
        <taxon>Pezizomycotina</taxon>
        <taxon>Dothideomycetes</taxon>
        <taxon>Pleosporomycetidae</taxon>
        <taxon>Pleosporales</taxon>
        <taxon>Massarineae</taxon>
        <taxon>Didymosphaeriaceae</taxon>
        <taxon>Karstenula</taxon>
    </lineage>
</organism>
<name>A0A9P4UAS1_9PLEO</name>
<feature type="region of interest" description="Disordered" evidence="1">
    <location>
        <begin position="107"/>
        <end position="129"/>
    </location>
</feature>
<gene>
    <name evidence="2" type="ORF">P171DRAFT_283875</name>
</gene>
<proteinExistence type="predicted"/>
<accession>A0A9P4UAS1</accession>
<evidence type="ECO:0008006" key="4">
    <source>
        <dbReference type="Google" id="ProtNLM"/>
    </source>
</evidence>
<sequence>MIRIPSPGEYVLLQRTGRPDWPAMICTDDMAPINLQRPNGYLTLVLLIDKDLSFYYAASGELQEFVPIGGNSDKELQAAHNRVLESMDCSGSSLDYWRLKTEHQRKFTAPPLTAPTPTPSPNNDYISDQGSDVDEIEIAKRLSLHEWNKSKKRIRVSPSPPPPPPRRFKGAEGATNLRNYFRPIERGNPSISTESEPSRYKPAELDYIDGELSASCEMVKVHVGEQDDEFLIPKLEVEKLPFLSDAKIGCISTMEDGTLRLDLQCLKDFDPNDFRFVAEFLSTGQFGHSIVDEETREAVLQECVDAWPIADRIVLEDMLDHIVTKVQQAQLQLWEEAWVLALLVYETPGTPLGAYKLMKEFLVEMLAANFLEKVYDYGAVVIDRLRDLPELQRDVYKRLLATAEQQVNEN</sequence>
<feature type="region of interest" description="Disordered" evidence="1">
    <location>
        <begin position="151"/>
        <end position="171"/>
    </location>
</feature>
<dbReference type="Proteomes" id="UP000799764">
    <property type="component" value="Unassembled WGS sequence"/>
</dbReference>
<comment type="caution">
    <text evidence="2">The sequence shown here is derived from an EMBL/GenBank/DDBJ whole genome shotgun (WGS) entry which is preliminary data.</text>
</comment>
<dbReference type="AlphaFoldDB" id="A0A9P4UAS1"/>
<keyword evidence="3" id="KW-1185">Reference proteome</keyword>
<dbReference type="EMBL" id="MU001500">
    <property type="protein sequence ID" value="KAF2444814.1"/>
    <property type="molecule type" value="Genomic_DNA"/>
</dbReference>